<dbReference type="InterPro" id="IPR053888">
    <property type="entry name" value="MRM3-like_sub_bind"/>
</dbReference>
<dbReference type="EMBL" id="CP062006">
    <property type="protein sequence ID" value="QTC86286.1"/>
    <property type="molecule type" value="Genomic_DNA"/>
</dbReference>
<evidence type="ECO:0000256" key="2">
    <source>
        <dbReference type="ARBA" id="ARBA00022603"/>
    </source>
</evidence>
<evidence type="ECO:0000313" key="5">
    <source>
        <dbReference type="EMBL" id="QTC86286.1"/>
    </source>
</evidence>
<name>A0ABX7SGP1_9CAUL</name>
<dbReference type="PANTHER" id="PTHR43191:SF2">
    <property type="entry name" value="RRNA METHYLTRANSFERASE 3, MITOCHONDRIAL"/>
    <property type="match status" value="1"/>
</dbReference>
<dbReference type="InterPro" id="IPR029028">
    <property type="entry name" value="Alpha/beta_knot_MTases"/>
</dbReference>
<dbReference type="InterPro" id="IPR013123">
    <property type="entry name" value="SpoU_subst-bd"/>
</dbReference>
<comment type="similarity">
    <text evidence="1">Belongs to the class IV-like SAM-binding methyltransferase superfamily. RNA methyltransferase TrmH family.</text>
</comment>
<dbReference type="InterPro" id="IPR051259">
    <property type="entry name" value="rRNA_Methyltransferase"/>
</dbReference>
<dbReference type="Gene3D" id="3.30.1330.30">
    <property type="match status" value="1"/>
</dbReference>
<proteinExistence type="inferred from homology"/>
<dbReference type="CDD" id="cd18095">
    <property type="entry name" value="SpoU-like_rRNA-MTase"/>
    <property type="match status" value="1"/>
</dbReference>
<dbReference type="SMART" id="SM00967">
    <property type="entry name" value="SpoU_sub_bind"/>
    <property type="match status" value="1"/>
</dbReference>
<dbReference type="Pfam" id="PF22435">
    <property type="entry name" value="MRM3-like_sub_bind"/>
    <property type="match status" value="1"/>
</dbReference>
<sequence>MTERLITSLTNDTIKAVRALHMRKEREATGCFLAEGLKFIGEALDQGRAPTMLLVGDEARPHPLLDRAKAETIKAGGQIIVVTHAILEKISRRDNPQTVLGVFEQVYTPLDAIQPEAKPCWVALEQVRDPGNLGTIIRTADSAGCGGVILIGDCVDPFSVEAVRATMGSVFAVTISKASREEFLAWRAKWPGSVIGTRLDAKHGYRDSPVRHPALIMMGNEQAGLTDELAAACDLNVKIPMRGRADSLNLAVATGVMVYAVTDAAYGESL</sequence>
<evidence type="ECO:0000256" key="1">
    <source>
        <dbReference type="ARBA" id="ARBA00007228"/>
    </source>
</evidence>
<protein>
    <submittedName>
        <fullName evidence="5">RNA methyltransferase</fullName>
    </submittedName>
</protein>
<dbReference type="SUPFAM" id="SSF55315">
    <property type="entry name" value="L30e-like"/>
    <property type="match status" value="1"/>
</dbReference>
<keyword evidence="6" id="KW-1185">Reference proteome</keyword>
<keyword evidence="3" id="KW-0808">Transferase</keyword>
<dbReference type="GO" id="GO:0032259">
    <property type="term" value="P:methylation"/>
    <property type="evidence" value="ECO:0007669"/>
    <property type="project" value="UniProtKB-KW"/>
</dbReference>
<accession>A0ABX7SGP1</accession>
<dbReference type="SUPFAM" id="SSF75217">
    <property type="entry name" value="alpha/beta knot"/>
    <property type="match status" value="1"/>
</dbReference>
<evidence type="ECO:0000259" key="4">
    <source>
        <dbReference type="SMART" id="SM00967"/>
    </source>
</evidence>
<dbReference type="GO" id="GO:0008168">
    <property type="term" value="F:methyltransferase activity"/>
    <property type="evidence" value="ECO:0007669"/>
    <property type="project" value="UniProtKB-KW"/>
</dbReference>
<gene>
    <name evidence="5" type="ORF">IFE19_08850</name>
</gene>
<reference evidence="5 6" key="1">
    <citation type="submission" date="2020-09" db="EMBL/GenBank/DDBJ databases">
        <title>Brevundimonas sp. LVF1 isolated from an oligotrophic pond in Goettingen, Germany.</title>
        <authorList>
            <person name="Friedrich I."/>
            <person name="Klassen A."/>
            <person name="Neubauer H."/>
            <person name="Schneider D."/>
            <person name="Hertel R."/>
            <person name="Daniel R."/>
        </authorList>
    </citation>
    <scope>NUCLEOTIDE SEQUENCE [LARGE SCALE GENOMIC DNA]</scope>
    <source>
        <strain evidence="5 6">LVF1</strain>
    </source>
</reference>
<dbReference type="InterPro" id="IPR029064">
    <property type="entry name" value="Ribosomal_eL30-like_sf"/>
</dbReference>
<dbReference type="Gene3D" id="3.40.1280.10">
    <property type="match status" value="1"/>
</dbReference>
<dbReference type="RefSeq" id="WP_207821505.1">
    <property type="nucleotide sequence ID" value="NZ_CP062006.1"/>
</dbReference>
<keyword evidence="2 5" id="KW-0489">Methyltransferase</keyword>
<organism evidence="5 6">
    <name type="scientific">Brevundimonas pondensis</name>
    <dbReference type="NCBI Taxonomy" id="2774189"/>
    <lineage>
        <taxon>Bacteria</taxon>
        <taxon>Pseudomonadati</taxon>
        <taxon>Pseudomonadota</taxon>
        <taxon>Alphaproteobacteria</taxon>
        <taxon>Caulobacterales</taxon>
        <taxon>Caulobacteraceae</taxon>
        <taxon>Brevundimonas</taxon>
    </lineage>
</organism>
<dbReference type="InterPro" id="IPR001537">
    <property type="entry name" value="SpoU_MeTrfase"/>
</dbReference>
<dbReference type="Proteomes" id="UP000663942">
    <property type="component" value="Chromosome"/>
</dbReference>
<evidence type="ECO:0000256" key="3">
    <source>
        <dbReference type="ARBA" id="ARBA00022679"/>
    </source>
</evidence>
<dbReference type="Pfam" id="PF00588">
    <property type="entry name" value="SpoU_methylase"/>
    <property type="match status" value="1"/>
</dbReference>
<dbReference type="InterPro" id="IPR029026">
    <property type="entry name" value="tRNA_m1G_MTases_N"/>
</dbReference>
<dbReference type="PANTHER" id="PTHR43191">
    <property type="entry name" value="RRNA METHYLTRANSFERASE 3"/>
    <property type="match status" value="1"/>
</dbReference>
<feature type="domain" description="RNA 2-O ribose methyltransferase substrate binding" evidence="4">
    <location>
        <begin position="33"/>
        <end position="109"/>
    </location>
</feature>
<evidence type="ECO:0000313" key="6">
    <source>
        <dbReference type="Proteomes" id="UP000663942"/>
    </source>
</evidence>